<dbReference type="GO" id="GO:0046513">
    <property type="term" value="P:ceramide biosynthetic process"/>
    <property type="evidence" value="ECO:0007669"/>
    <property type="project" value="InterPro"/>
</dbReference>
<comment type="subcellular location">
    <subcellularLocation>
        <location evidence="1">Membrane</location>
        <topology evidence="1">Multi-pass membrane protein</topology>
    </subcellularLocation>
</comment>
<evidence type="ECO:0000256" key="7">
    <source>
        <dbReference type="SAM" id="MobiDB-lite"/>
    </source>
</evidence>
<dbReference type="GO" id="GO:0016020">
    <property type="term" value="C:membrane"/>
    <property type="evidence" value="ECO:0007669"/>
    <property type="project" value="UniProtKB-SubCell"/>
</dbReference>
<dbReference type="PANTHER" id="PTHR12560:SF0">
    <property type="entry name" value="LD18904P"/>
    <property type="match status" value="1"/>
</dbReference>
<evidence type="ECO:0000256" key="1">
    <source>
        <dbReference type="ARBA" id="ARBA00004141"/>
    </source>
</evidence>
<feature type="region of interest" description="Disordered" evidence="7">
    <location>
        <begin position="335"/>
        <end position="361"/>
    </location>
</feature>
<evidence type="ECO:0000256" key="6">
    <source>
        <dbReference type="PROSITE-ProRule" id="PRU00205"/>
    </source>
</evidence>
<feature type="compositionally biased region" description="Acidic residues" evidence="7">
    <location>
        <begin position="339"/>
        <end position="348"/>
    </location>
</feature>
<protein>
    <submittedName>
        <fullName evidence="10">Longevity-assurance protein</fullName>
    </submittedName>
</protein>
<gene>
    <name evidence="10" type="ORF">MAM1_0035c02644</name>
</gene>
<dbReference type="STRING" id="91626.A0A0C9MMP7"/>
<dbReference type="EMBL" id="DF836324">
    <property type="protein sequence ID" value="GAN03193.1"/>
    <property type="molecule type" value="Genomic_DNA"/>
</dbReference>
<evidence type="ECO:0000313" key="11">
    <source>
        <dbReference type="Proteomes" id="UP000053815"/>
    </source>
</evidence>
<dbReference type="PANTHER" id="PTHR12560">
    <property type="entry name" value="LONGEVITY ASSURANCE FACTOR 1 LAG1"/>
    <property type="match status" value="1"/>
</dbReference>
<dbReference type="InterPro" id="IPR006634">
    <property type="entry name" value="TLC-dom"/>
</dbReference>
<name>A0A0C9MMP7_9FUNG</name>
<dbReference type="PROSITE" id="PS50922">
    <property type="entry name" value="TLC"/>
    <property type="match status" value="1"/>
</dbReference>
<comment type="similarity">
    <text evidence="2">Belongs to the sphingosine N-acyltransferase family.</text>
</comment>
<dbReference type="InterPro" id="IPR016439">
    <property type="entry name" value="Lag1/Lac1-like"/>
</dbReference>
<dbReference type="SMART" id="SM00724">
    <property type="entry name" value="TLC"/>
    <property type="match status" value="1"/>
</dbReference>
<keyword evidence="4 8" id="KW-1133">Transmembrane helix</keyword>
<feature type="domain" description="TLC" evidence="9">
    <location>
        <begin position="117"/>
        <end position="331"/>
    </location>
</feature>
<feature type="transmembrane region" description="Helical" evidence="8">
    <location>
        <begin position="243"/>
        <end position="261"/>
    </location>
</feature>
<feature type="transmembrane region" description="Helical" evidence="8">
    <location>
        <begin position="196"/>
        <end position="214"/>
    </location>
</feature>
<dbReference type="PIRSF" id="PIRSF005225">
    <property type="entry name" value="LAG1_LAC1"/>
    <property type="match status" value="1"/>
</dbReference>
<keyword evidence="5 6" id="KW-0472">Membrane</keyword>
<evidence type="ECO:0000256" key="2">
    <source>
        <dbReference type="ARBA" id="ARBA00009808"/>
    </source>
</evidence>
<dbReference type="OrthoDB" id="537032at2759"/>
<organism evidence="10">
    <name type="scientific">Mucor ambiguus</name>
    <dbReference type="NCBI Taxonomy" id="91626"/>
    <lineage>
        <taxon>Eukaryota</taxon>
        <taxon>Fungi</taxon>
        <taxon>Fungi incertae sedis</taxon>
        <taxon>Mucoromycota</taxon>
        <taxon>Mucoromycotina</taxon>
        <taxon>Mucoromycetes</taxon>
        <taxon>Mucorales</taxon>
        <taxon>Mucorineae</taxon>
        <taxon>Mucoraceae</taxon>
        <taxon>Mucor</taxon>
    </lineage>
</organism>
<reference evidence="10" key="1">
    <citation type="submission" date="2014-09" db="EMBL/GenBank/DDBJ databases">
        <title>Draft genome sequence of an oleaginous Mucoromycotina fungus Mucor ambiguus NBRC6742.</title>
        <authorList>
            <person name="Takeda I."/>
            <person name="Yamane N."/>
            <person name="Morita T."/>
            <person name="Tamano K."/>
            <person name="Machida M."/>
            <person name="Baker S."/>
            <person name="Koike H."/>
        </authorList>
    </citation>
    <scope>NUCLEOTIDE SEQUENCE</scope>
    <source>
        <strain evidence="10">NBRC 6742</strain>
    </source>
</reference>
<proteinExistence type="inferred from homology"/>
<evidence type="ECO:0000256" key="8">
    <source>
        <dbReference type="SAM" id="Phobius"/>
    </source>
</evidence>
<dbReference type="GO" id="GO:0050291">
    <property type="term" value="F:sphingosine N-acyltransferase activity"/>
    <property type="evidence" value="ECO:0007669"/>
    <property type="project" value="InterPro"/>
</dbReference>
<keyword evidence="3 6" id="KW-0812">Transmembrane</keyword>
<sequence length="361" mass="42451">MTTDTPIQMKKVSSNTIDTLKKKSQQPKTFKQRALENELEGTCVITLAILLGAYMGHPLAKKCLTISYRVGDNQFDKGYDDFYFVGFWVVAFTFLRAAAMKFLFHPIARLFSIKPFAKRERFAEQAWTFSYYAVFWTAGMVIMYNSPHWFNTSQYWIDYPHILISKQMKCYYLMQLAFWVQQVYTIHIEKRRKDHFAMVTHHIITILLIVSSYYTNFTRIGNAVLCCMDLADIFLALAKILKYIGLSVICDITFGLFALSWPITRHILFSMIIWATAVEPTRYLDMKWEPEKGKYFTPFTQKIYIFLFVSLNVIMVYWFAMIVRVIMRVLQGNNAEDTRSDDEDEEDIKEEKPAKKQQLQN</sequence>
<feature type="transmembrane region" description="Helical" evidence="8">
    <location>
        <begin position="125"/>
        <end position="144"/>
    </location>
</feature>
<accession>A0A0C9MMP7</accession>
<feature type="transmembrane region" description="Helical" evidence="8">
    <location>
        <begin position="304"/>
        <end position="327"/>
    </location>
</feature>
<evidence type="ECO:0000313" key="10">
    <source>
        <dbReference type="EMBL" id="GAN03193.1"/>
    </source>
</evidence>
<dbReference type="Pfam" id="PF03798">
    <property type="entry name" value="TRAM_LAG1_CLN8"/>
    <property type="match status" value="1"/>
</dbReference>
<dbReference type="AlphaFoldDB" id="A0A0C9MMP7"/>
<evidence type="ECO:0000256" key="4">
    <source>
        <dbReference type="ARBA" id="ARBA00022989"/>
    </source>
</evidence>
<dbReference type="Proteomes" id="UP000053815">
    <property type="component" value="Unassembled WGS sequence"/>
</dbReference>
<evidence type="ECO:0000259" key="9">
    <source>
        <dbReference type="PROSITE" id="PS50922"/>
    </source>
</evidence>
<evidence type="ECO:0000256" key="3">
    <source>
        <dbReference type="ARBA" id="ARBA00022692"/>
    </source>
</evidence>
<feature type="transmembrane region" description="Helical" evidence="8">
    <location>
        <begin position="82"/>
        <end position="104"/>
    </location>
</feature>
<evidence type="ECO:0000256" key="5">
    <source>
        <dbReference type="ARBA" id="ARBA00023136"/>
    </source>
</evidence>
<keyword evidence="11" id="KW-1185">Reference proteome</keyword>